<dbReference type="STRING" id="29655.A0A0K9PGY9"/>
<evidence type="ECO:0000256" key="1">
    <source>
        <dbReference type="ARBA" id="ARBA00023211"/>
    </source>
</evidence>
<comment type="caution">
    <text evidence="2">The sequence shown here is derived from an EMBL/GenBank/DDBJ whole genome shotgun (WGS) entry which is preliminary data.</text>
</comment>
<dbReference type="Proteomes" id="UP000036987">
    <property type="component" value="Unassembled WGS sequence"/>
</dbReference>
<proteinExistence type="predicted"/>
<dbReference type="InterPro" id="IPR050587">
    <property type="entry name" value="GNT1/Glycosyltrans_8"/>
</dbReference>
<dbReference type="InterPro" id="IPR029044">
    <property type="entry name" value="Nucleotide-diphossugar_trans"/>
</dbReference>
<evidence type="ECO:0000313" key="2">
    <source>
        <dbReference type="EMBL" id="KMZ68323.1"/>
    </source>
</evidence>
<accession>A0A0K9PGY9</accession>
<dbReference type="GO" id="GO:0045492">
    <property type="term" value="P:xylan biosynthetic process"/>
    <property type="evidence" value="ECO:0000318"/>
    <property type="project" value="GO_Central"/>
</dbReference>
<gene>
    <name evidence="2" type="ORF">ZOSMA_241G00450</name>
</gene>
<keyword evidence="1" id="KW-0464">Manganese</keyword>
<dbReference type="EMBL" id="LFYR01000845">
    <property type="protein sequence ID" value="KMZ68323.1"/>
    <property type="molecule type" value="Genomic_DNA"/>
</dbReference>
<dbReference type="GO" id="GO:0016757">
    <property type="term" value="F:glycosyltransferase activity"/>
    <property type="evidence" value="ECO:0000318"/>
    <property type="project" value="GO_Central"/>
</dbReference>
<keyword evidence="3" id="KW-1185">Reference proteome</keyword>
<sequence length="325" mass="36525">MGSARASIGHRRSVRDGIGGQFARASIGHRRSVREGIGGQFARASIGHRRSVQYSDSENDDDIYDDSRASFVSAVATPSLLRKIFGDDVILRQLQLQHGDSNSWNDCSSGMASWVSGTIAVPEWRVGFLERLQFRNGELGSWNDCSSETELIETELERLQYVRTDCSIGAWDDGRLAIGGCRGKVPHIGLLRTGIENAVTGNPDVLVLRNIDFMFRLPQLSARGNDGDLFTSGVMVIEPSECSFQTMMDQQMEIVSYAMKHVRQIDDDGTAMKHDRCSGRESQCRTRCSGHRMGSRSGVRMERHVRSRCFSYIYIYIYIYQTLYH</sequence>
<evidence type="ECO:0000313" key="3">
    <source>
        <dbReference type="Proteomes" id="UP000036987"/>
    </source>
</evidence>
<reference evidence="3" key="1">
    <citation type="journal article" date="2016" name="Nature">
        <title>The genome of the seagrass Zostera marina reveals angiosperm adaptation to the sea.</title>
        <authorList>
            <person name="Olsen J.L."/>
            <person name="Rouze P."/>
            <person name="Verhelst B."/>
            <person name="Lin Y.-C."/>
            <person name="Bayer T."/>
            <person name="Collen J."/>
            <person name="Dattolo E."/>
            <person name="De Paoli E."/>
            <person name="Dittami S."/>
            <person name="Maumus F."/>
            <person name="Michel G."/>
            <person name="Kersting A."/>
            <person name="Lauritano C."/>
            <person name="Lohaus R."/>
            <person name="Toepel M."/>
            <person name="Tonon T."/>
            <person name="Vanneste K."/>
            <person name="Amirebrahimi M."/>
            <person name="Brakel J."/>
            <person name="Bostroem C."/>
            <person name="Chovatia M."/>
            <person name="Grimwood J."/>
            <person name="Jenkins J.W."/>
            <person name="Jueterbock A."/>
            <person name="Mraz A."/>
            <person name="Stam W.T."/>
            <person name="Tice H."/>
            <person name="Bornberg-Bauer E."/>
            <person name="Green P.J."/>
            <person name="Pearson G.A."/>
            <person name="Procaccini G."/>
            <person name="Duarte C.M."/>
            <person name="Schmutz J."/>
            <person name="Reusch T.B.H."/>
            <person name="Van de Peer Y."/>
        </authorList>
    </citation>
    <scope>NUCLEOTIDE SEQUENCE [LARGE SCALE GENOMIC DNA]</scope>
    <source>
        <strain evidence="3">cv. Finnish</strain>
    </source>
</reference>
<dbReference type="PANTHER" id="PTHR11183">
    <property type="entry name" value="GLYCOGENIN SUBFAMILY MEMBER"/>
    <property type="match status" value="1"/>
</dbReference>
<dbReference type="AlphaFoldDB" id="A0A0K9PGY9"/>
<dbReference type="Gene3D" id="3.90.550.10">
    <property type="entry name" value="Spore Coat Polysaccharide Biosynthesis Protein SpsA, Chain A"/>
    <property type="match status" value="1"/>
</dbReference>
<name>A0A0K9PGY9_ZOSMR</name>
<dbReference type="OrthoDB" id="2014201at2759"/>
<protein>
    <submittedName>
        <fullName evidence="2">Uncharacterized protein</fullName>
    </submittedName>
</protein>
<organism evidence="2 3">
    <name type="scientific">Zostera marina</name>
    <name type="common">Eelgrass</name>
    <dbReference type="NCBI Taxonomy" id="29655"/>
    <lineage>
        <taxon>Eukaryota</taxon>
        <taxon>Viridiplantae</taxon>
        <taxon>Streptophyta</taxon>
        <taxon>Embryophyta</taxon>
        <taxon>Tracheophyta</taxon>
        <taxon>Spermatophyta</taxon>
        <taxon>Magnoliopsida</taxon>
        <taxon>Liliopsida</taxon>
        <taxon>Zosteraceae</taxon>
        <taxon>Zostera</taxon>
    </lineage>
</organism>